<protein>
    <submittedName>
        <fullName evidence="10">Iron-containing alcohol dehydrogenase</fullName>
    </submittedName>
</protein>
<dbReference type="InterPro" id="IPR016205">
    <property type="entry name" value="Glycerol_DH"/>
</dbReference>
<keyword evidence="2" id="KW-0444">Lipid biosynthesis</keyword>
<keyword evidence="3" id="KW-0479">Metal-binding</keyword>
<evidence type="ECO:0000256" key="6">
    <source>
        <dbReference type="ARBA" id="ARBA00023027"/>
    </source>
</evidence>
<keyword evidence="4" id="KW-0521">NADP</keyword>
<evidence type="ECO:0000256" key="8">
    <source>
        <dbReference type="ARBA" id="ARBA00023209"/>
    </source>
</evidence>
<evidence type="ECO:0000256" key="4">
    <source>
        <dbReference type="ARBA" id="ARBA00022857"/>
    </source>
</evidence>
<dbReference type="Pfam" id="PF13685">
    <property type="entry name" value="Fe-ADH_2"/>
    <property type="match status" value="1"/>
</dbReference>
<dbReference type="GO" id="GO:0016614">
    <property type="term" value="F:oxidoreductase activity, acting on CH-OH group of donors"/>
    <property type="evidence" value="ECO:0007669"/>
    <property type="project" value="InterPro"/>
</dbReference>
<keyword evidence="6" id="KW-0520">NAD</keyword>
<evidence type="ECO:0000256" key="5">
    <source>
        <dbReference type="ARBA" id="ARBA00023002"/>
    </source>
</evidence>
<dbReference type="PANTHER" id="PTHR43616:SF5">
    <property type="entry name" value="GLYCEROL DEHYDROGENASE 1"/>
    <property type="match status" value="1"/>
</dbReference>
<keyword evidence="5" id="KW-0560">Oxidoreductase</keyword>
<evidence type="ECO:0000313" key="10">
    <source>
        <dbReference type="EMBL" id="HHE75587.1"/>
    </source>
</evidence>
<evidence type="ECO:0000256" key="1">
    <source>
        <dbReference type="ARBA" id="ARBA00022490"/>
    </source>
</evidence>
<gene>
    <name evidence="10" type="ORF">ENL31_00480</name>
</gene>
<name>A0A7J3T9E6_9ARCH</name>
<dbReference type="AlphaFoldDB" id="A0A7J3T9E6"/>
<keyword evidence="1" id="KW-0963">Cytoplasm</keyword>
<comment type="caution">
    <text evidence="10">The sequence shown here is derived from an EMBL/GenBank/DDBJ whole genome shotgun (WGS) entry which is preliminary data.</text>
</comment>
<evidence type="ECO:0000256" key="2">
    <source>
        <dbReference type="ARBA" id="ARBA00022516"/>
    </source>
</evidence>
<dbReference type="SUPFAM" id="SSF56796">
    <property type="entry name" value="Dehydroquinate synthase-like"/>
    <property type="match status" value="1"/>
</dbReference>
<dbReference type="GO" id="GO:0046872">
    <property type="term" value="F:metal ion binding"/>
    <property type="evidence" value="ECO:0007669"/>
    <property type="project" value="UniProtKB-KW"/>
</dbReference>
<sequence>YDLGIPFISVPTNAAHDGIASPRASIRDNGTSISMEAQEPMGIVADTGIIIQAPYRYLAAGAADVIANITAIKDWELAHKLRNEKFSTTAYGIAKYSAEAIVDNADLIKPNLEESAWIVVKAIIVSGMAMSIANSSRPGSGSEHLFAHALERIAPGKALHGEMVGVGTIMMMYLHGGDWKHIRDTLKKIGAPTTARELGVEEEDIISALTMAHTIRDRYTILGVRGLTREAAEKLAKITGVIGR</sequence>
<keyword evidence="8" id="KW-0594">Phospholipid biosynthesis</keyword>
<dbReference type="InterPro" id="IPR032837">
    <property type="entry name" value="G1PDH"/>
</dbReference>
<dbReference type="GO" id="GO:0008654">
    <property type="term" value="P:phospholipid biosynthetic process"/>
    <property type="evidence" value="ECO:0007669"/>
    <property type="project" value="UniProtKB-KW"/>
</dbReference>
<evidence type="ECO:0000256" key="9">
    <source>
        <dbReference type="ARBA" id="ARBA00023264"/>
    </source>
</evidence>
<keyword evidence="9" id="KW-1208">Phospholipid metabolism</keyword>
<keyword evidence="7" id="KW-0443">Lipid metabolism</keyword>
<proteinExistence type="predicted"/>
<dbReference type="Proteomes" id="UP000886130">
    <property type="component" value="Unassembled WGS sequence"/>
</dbReference>
<evidence type="ECO:0000256" key="7">
    <source>
        <dbReference type="ARBA" id="ARBA00023098"/>
    </source>
</evidence>
<accession>A0A7J3T9E6</accession>
<dbReference type="Gene3D" id="3.40.50.1970">
    <property type="match status" value="1"/>
</dbReference>
<dbReference type="EMBL" id="DRTM01000035">
    <property type="protein sequence ID" value="HHE75587.1"/>
    <property type="molecule type" value="Genomic_DNA"/>
</dbReference>
<dbReference type="Gene3D" id="1.20.1090.10">
    <property type="entry name" value="Dehydroquinate synthase-like - alpha domain"/>
    <property type="match status" value="1"/>
</dbReference>
<organism evidence="10">
    <name type="scientific">Candidatus Aciduliprofundum boonei</name>
    <dbReference type="NCBI Taxonomy" id="379547"/>
    <lineage>
        <taxon>Archaea</taxon>
        <taxon>Methanobacteriati</taxon>
        <taxon>Thermoplasmatota</taxon>
        <taxon>DHVE2 group</taxon>
        <taxon>Candidatus Aciduliprofundum</taxon>
    </lineage>
</organism>
<reference evidence="10" key="1">
    <citation type="journal article" date="2020" name="mSystems">
        <title>Genome- and Community-Level Interaction Insights into Carbon Utilization and Element Cycling Functions of Hydrothermarchaeota in Hydrothermal Sediment.</title>
        <authorList>
            <person name="Zhou Z."/>
            <person name="Liu Y."/>
            <person name="Xu W."/>
            <person name="Pan J."/>
            <person name="Luo Z.H."/>
            <person name="Li M."/>
        </authorList>
    </citation>
    <scope>NUCLEOTIDE SEQUENCE [LARGE SCALE GENOMIC DNA]</scope>
    <source>
        <strain evidence="10">HyVt-85</strain>
    </source>
</reference>
<dbReference type="CDD" id="cd08173">
    <property type="entry name" value="Gro1PDH"/>
    <property type="match status" value="1"/>
</dbReference>
<evidence type="ECO:0000256" key="3">
    <source>
        <dbReference type="ARBA" id="ARBA00022723"/>
    </source>
</evidence>
<dbReference type="PANTHER" id="PTHR43616">
    <property type="entry name" value="GLYCEROL DEHYDROGENASE"/>
    <property type="match status" value="1"/>
</dbReference>
<feature type="non-terminal residue" evidence="10">
    <location>
        <position position="1"/>
    </location>
</feature>